<evidence type="ECO:0000259" key="5">
    <source>
        <dbReference type="Pfam" id="PF01343"/>
    </source>
</evidence>
<dbReference type="NCBIfam" id="TIGR00706">
    <property type="entry name" value="SppA_dom"/>
    <property type="match status" value="1"/>
</dbReference>
<gene>
    <name evidence="6" type="primary">sppA_1</name>
    <name evidence="6" type="ORF">OJF2_10860</name>
</gene>
<evidence type="ECO:0000256" key="2">
    <source>
        <dbReference type="ARBA" id="ARBA00022670"/>
    </source>
</evidence>
<sequence length="370" mass="38864">MAVTTHKPIARGLLGLSVAAGLLAGCGHPIPVVATFQGAGNFQGTASVATQSDVRGEMALKLPAAIDPGPLVSSVIRAGAAGAPRVALIDVDGVLLNQNREGLYDSSENPVAGFREKLEAARADGRVAAIVVRIHSPGGGVTACDIMAAELDRFKERTRKPVVACLMDVATSGAYYLAVGGDRIVAHPTTITGGIGAVFNHVNLADAMAQLNVVDDPIKAGPLVDMGSVTRPLDDPTRVLLQEMADDFAQRFMDRVSRHRPALNDADRKVLADGRVLAAAQAQKLHMVDRLGYLDDAIAEAEGLAGASNAEVILFSRGASPARSPYAIAPGPPRLNDMVPLSYPGLDRAKLPTFLYLWQPDPTLPRTNPR</sequence>
<protein>
    <submittedName>
        <fullName evidence="6">Signal peptide peptidase SppA</fullName>
        <ecNumber evidence="6">3.4.21.-</ecNumber>
    </submittedName>
</protein>
<keyword evidence="3 6" id="KW-0378">Hydrolase</keyword>
<evidence type="ECO:0000256" key="3">
    <source>
        <dbReference type="ARBA" id="ARBA00022801"/>
    </source>
</evidence>
<keyword evidence="2" id="KW-0645">Protease</keyword>
<keyword evidence="4" id="KW-0720">Serine protease</keyword>
<dbReference type="InterPro" id="IPR047272">
    <property type="entry name" value="S49_SppA_C"/>
</dbReference>
<proteinExistence type="inferred from homology"/>
<dbReference type="InterPro" id="IPR002142">
    <property type="entry name" value="Peptidase_S49"/>
</dbReference>
<evidence type="ECO:0000313" key="7">
    <source>
        <dbReference type="Proteomes" id="UP000324233"/>
    </source>
</evidence>
<dbReference type="InterPro" id="IPR029045">
    <property type="entry name" value="ClpP/crotonase-like_dom_sf"/>
</dbReference>
<dbReference type="KEGG" id="agv:OJF2_10860"/>
<dbReference type="AlphaFoldDB" id="A0A5B9VXC2"/>
<dbReference type="PANTHER" id="PTHR42987">
    <property type="entry name" value="PEPTIDASE S49"/>
    <property type="match status" value="1"/>
</dbReference>
<name>A0A5B9VXC2_9BACT</name>
<dbReference type="Gene3D" id="6.20.330.10">
    <property type="match status" value="1"/>
</dbReference>
<accession>A0A5B9VXC2</accession>
<dbReference type="EMBL" id="CP042997">
    <property type="protein sequence ID" value="QEH32607.1"/>
    <property type="molecule type" value="Genomic_DNA"/>
</dbReference>
<dbReference type="GO" id="GO:0006508">
    <property type="term" value="P:proteolysis"/>
    <property type="evidence" value="ECO:0007669"/>
    <property type="project" value="UniProtKB-KW"/>
</dbReference>
<dbReference type="PANTHER" id="PTHR42987:SF4">
    <property type="entry name" value="PROTEASE SOHB-RELATED"/>
    <property type="match status" value="1"/>
</dbReference>
<evidence type="ECO:0000256" key="4">
    <source>
        <dbReference type="ARBA" id="ARBA00022825"/>
    </source>
</evidence>
<dbReference type="OrthoDB" id="9764363at2"/>
<organism evidence="6 7">
    <name type="scientific">Aquisphaera giovannonii</name>
    <dbReference type="NCBI Taxonomy" id="406548"/>
    <lineage>
        <taxon>Bacteria</taxon>
        <taxon>Pseudomonadati</taxon>
        <taxon>Planctomycetota</taxon>
        <taxon>Planctomycetia</taxon>
        <taxon>Isosphaerales</taxon>
        <taxon>Isosphaeraceae</taxon>
        <taxon>Aquisphaera</taxon>
    </lineage>
</organism>
<dbReference type="CDD" id="cd07023">
    <property type="entry name" value="S49_Sppa_N_C"/>
    <property type="match status" value="1"/>
</dbReference>
<dbReference type="Pfam" id="PF01343">
    <property type="entry name" value="Peptidase_S49"/>
    <property type="match status" value="1"/>
</dbReference>
<dbReference type="SUPFAM" id="SSF52096">
    <property type="entry name" value="ClpP/crotonase"/>
    <property type="match status" value="1"/>
</dbReference>
<dbReference type="PROSITE" id="PS51257">
    <property type="entry name" value="PROKAR_LIPOPROTEIN"/>
    <property type="match status" value="1"/>
</dbReference>
<dbReference type="Gene3D" id="3.90.226.10">
    <property type="entry name" value="2-enoyl-CoA Hydratase, Chain A, domain 1"/>
    <property type="match status" value="1"/>
</dbReference>
<reference evidence="6 7" key="1">
    <citation type="submission" date="2019-08" db="EMBL/GenBank/DDBJ databases">
        <title>Deep-cultivation of Planctomycetes and their phenomic and genomic characterization uncovers novel biology.</title>
        <authorList>
            <person name="Wiegand S."/>
            <person name="Jogler M."/>
            <person name="Boedeker C."/>
            <person name="Pinto D."/>
            <person name="Vollmers J."/>
            <person name="Rivas-Marin E."/>
            <person name="Kohn T."/>
            <person name="Peeters S.H."/>
            <person name="Heuer A."/>
            <person name="Rast P."/>
            <person name="Oberbeckmann S."/>
            <person name="Bunk B."/>
            <person name="Jeske O."/>
            <person name="Meyerdierks A."/>
            <person name="Storesund J.E."/>
            <person name="Kallscheuer N."/>
            <person name="Luecker S."/>
            <person name="Lage O.M."/>
            <person name="Pohl T."/>
            <person name="Merkel B.J."/>
            <person name="Hornburger P."/>
            <person name="Mueller R.-W."/>
            <person name="Bruemmer F."/>
            <person name="Labrenz M."/>
            <person name="Spormann A.M."/>
            <person name="Op den Camp H."/>
            <person name="Overmann J."/>
            <person name="Amann R."/>
            <person name="Jetten M.S.M."/>
            <person name="Mascher T."/>
            <person name="Medema M.H."/>
            <person name="Devos D.P."/>
            <person name="Kaster A.-K."/>
            <person name="Ovreas L."/>
            <person name="Rohde M."/>
            <person name="Galperin M.Y."/>
            <person name="Jogler C."/>
        </authorList>
    </citation>
    <scope>NUCLEOTIDE SEQUENCE [LARGE SCALE GENOMIC DNA]</scope>
    <source>
        <strain evidence="6 7">OJF2</strain>
    </source>
</reference>
<dbReference type="Proteomes" id="UP000324233">
    <property type="component" value="Chromosome"/>
</dbReference>
<comment type="similarity">
    <text evidence="1">Belongs to the peptidase S49 family.</text>
</comment>
<evidence type="ECO:0000256" key="1">
    <source>
        <dbReference type="ARBA" id="ARBA00008683"/>
    </source>
</evidence>
<dbReference type="RefSeq" id="WP_148591913.1">
    <property type="nucleotide sequence ID" value="NZ_CP042997.1"/>
</dbReference>
<dbReference type="InterPro" id="IPR004635">
    <property type="entry name" value="Pept_S49_SppA"/>
</dbReference>
<dbReference type="GO" id="GO:0008236">
    <property type="term" value="F:serine-type peptidase activity"/>
    <property type="evidence" value="ECO:0007669"/>
    <property type="project" value="UniProtKB-KW"/>
</dbReference>
<dbReference type="EC" id="3.4.21.-" evidence="6"/>
<keyword evidence="7" id="KW-1185">Reference proteome</keyword>
<feature type="domain" description="Peptidase S49" evidence="5">
    <location>
        <begin position="157"/>
        <end position="306"/>
    </location>
</feature>
<evidence type="ECO:0000313" key="6">
    <source>
        <dbReference type="EMBL" id="QEH32607.1"/>
    </source>
</evidence>